<name>A0A024G7G2_9STRA</name>
<comment type="caution">
    <text evidence="10">The sequence shown here is derived from an EMBL/GenBank/DDBJ whole genome shotgun (WGS) entry which is preliminary data.</text>
</comment>
<sequence>MSMKKSFVSSQSELLQNMDTFEQACLILYAANPPDQLHQAEAYLNSIANSSTFLQDTFHVLQITTHTTVQFHCIKIFREDLLRKWMQYSAAERAEWIRLLTDFLLSQCAHLASYVSNALLQTIVVFQKRSWLEFTPTERSQHIQVPIRLLEQNGIGFKTSSDAQNVQLIAVKWIHTVIQEFGSPSRAQVMHQPIQTHIKARSTFGDDGLQAIAQYFFSFFSRLLQNGDELKRCMNLSLSDLSLQESVQAQLELLEGSYTICTELLNWKVSSSATLRNKQDRLAWSLTPSNNEEQEDVFLEPCQLWRAWLTQSEIVYIAFKSYVDIREVSVLTKRNNLAHLGRQLLIQLASFRGPIFLNEEMHQNFMKEVFLGTLSLARNPLVNLITTNDVDAKEIATKELIDICQILSRLVKNLGCKLLCVDLCAAFGKTLIEEMATLCLNLLQVSSNDIRHHRQSSLPVEDMWSLEAVEILLDAWAMLSIDTFTEGMKNTENDGQNMLCIEHGEILKHRLDSVVRMYLHMKTELCSLYALTEDENEEEIDDDSGKSEDYLEVIAVLARVDVMNVATILLDMLEALNIELHSLISRENDDMMTSELVSIFEKLHFLVRFTGLFLSDDYLNEQPSLSIQIEIACQTQTQDVSAHPVVRLIILVTKELLNYECLRLAHNPTSQRMSPYFFEELFKTTSRLCATYVICSDKKENTEMLRLQRSVLRVFIVTPDSDAENLVQFLLKCVFICLENWPTQTLVIEYAINLLMILSRTGALSCVLKTPQWQAIVQANAEAVTYVQSTQSTATSPTFTAVSRIPTALRGRLMEAVCRATCTSRICEFQTVQLAKCLETLKSRLRNLLRYIEDNKEYARNDLLVEEESILLLQLYTGSVLASRTHKLVTEHCLEALPYFVRLTEILQANMQLVYYCLAFVRDFVGVHLAYLSSKDAINVYKQCQLLIHSYTSIHQSKRAWTDTEEDACRDIIALFHLLNHLIINECINFTDEESTEDESKESTRVLAEVVFDGLNCIIPLMTKQLMQYPALTKHFFTTIEYIIESYPDQMMRLNGDFFEELTELILLGIQHFSADISRTCLQALGSMVTYYYKALAHGQPLGPADHLRKCALFFMRATRLILDISLMQQFDPVILDPCAIALYNLILIQKVKAMFAIFPKSQAVTVYMIRLNSLLLHNLSAKIATIK</sequence>
<dbReference type="GO" id="GO:0005643">
    <property type="term" value="C:nuclear pore"/>
    <property type="evidence" value="ECO:0007669"/>
    <property type="project" value="TreeGrafter"/>
</dbReference>
<dbReference type="AlphaFoldDB" id="A0A024G7G2"/>
<proteinExistence type="inferred from homology"/>
<dbReference type="EMBL" id="CAIX01000038">
    <property type="protein sequence ID" value="CCI42693.1"/>
    <property type="molecule type" value="Genomic_DNA"/>
</dbReference>
<comment type="subcellular location">
    <subcellularLocation>
        <location evidence="2">Cytoplasm</location>
    </subcellularLocation>
    <subcellularLocation>
        <location evidence="1">Nucleus</location>
    </subcellularLocation>
</comment>
<evidence type="ECO:0000256" key="6">
    <source>
        <dbReference type="ARBA" id="ARBA00022927"/>
    </source>
</evidence>
<dbReference type="GO" id="GO:0005737">
    <property type="term" value="C:cytoplasm"/>
    <property type="evidence" value="ECO:0007669"/>
    <property type="project" value="UniProtKB-SubCell"/>
</dbReference>
<accession>A0A024G7G2</accession>
<evidence type="ECO:0000256" key="7">
    <source>
        <dbReference type="ARBA" id="ARBA00023242"/>
    </source>
</evidence>
<evidence type="ECO:0000256" key="8">
    <source>
        <dbReference type="ARBA" id="ARBA00040444"/>
    </source>
</evidence>
<dbReference type="Proteomes" id="UP000053237">
    <property type="component" value="Unassembled WGS sequence"/>
</dbReference>
<dbReference type="SUPFAM" id="SSF48371">
    <property type="entry name" value="ARM repeat"/>
    <property type="match status" value="1"/>
</dbReference>
<comment type="similarity">
    <text evidence="3">Belongs to the exportin family.</text>
</comment>
<evidence type="ECO:0000256" key="2">
    <source>
        <dbReference type="ARBA" id="ARBA00004496"/>
    </source>
</evidence>
<dbReference type="InterPro" id="IPR014877">
    <property type="entry name" value="XPO1_C_dom"/>
</dbReference>
<reference evidence="10 11" key="1">
    <citation type="submission" date="2012-05" db="EMBL/GenBank/DDBJ databases">
        <title>Recombination and specialization in a pathogen metapopulation.</title>
        <authorList>
            <person name="Gardiner A."/>
            <person name="Kemen E."/>
            <person name="Schultz-Larsen T."/>
            <person name="MacLean D."/>
            <person name="Van Oosterhout C."/>
            <person name="Jones J.D.G."/>
        </authorList>
    </citation>
    <scope>NUCLEOTIDE SEQUENCE [LARGE SCALE GENOMIC DNA]</scope>
    <source>
        <strain evidence="10 11">Ac Nc2</strain>
    </source>
</reference>
<dbReference type="InterPro" id="IPR016024">
    <property type="entry name" value="ARM-type_fold"/>
</dbReference>
<evidence type="ECO:0000256" key="5">
    <source>
        <dbReference type="ARBA" id="ARBA00022490"/>
    </source>
</evidence>
<dbReference type="Gene3D" id="1.25.10.10">
    <property type="entry name" value="Leucine-rich Repeat Variant"/>
    <property type="match status" value="2"/>
</dbReference>
<dbReference type="PANTHER" id="PTHR12596">
    <property type="entry name" value="EXPORTIN 4,7-RELATED"/>
    <property type="match status" value="1"/>
</dbReference>
<keyword evidence="5" id="KW-0963">Cytoplasm</keyword>
<evidence type="ECO:0000259" key="9">
    <source>
        <dbReference type="Pfam" id="PF08767"/>
    </source>
</evidence>
<protein>
    <recommendedName>
        <fullName evidence="8">Exportin-4</fullName>
    </recommendedName>
</protein>
<evidence type="ECO:0000256" key="1">
    <source>
        <dbReference type="ARBA" id="ARBA00004123"/>
    </source>
</evidence>
<dbReference type="GO" id="GO:0005049">
    <property type="term" value="F:nuclear export signal receptor activity"/>
    <property type="evidence" value="ECO:0007669"/>
    <property type="project" value="InterPro"/>
</dbReference>
<keyword evidence="4" id="KW-0813">Transport</keyword>
<evidence type="ECO:0000313" key="11">
    <source>
        <dbReference type="Proteomes" id="UP000053237"/>
    </source>
</evidence>
<dbReference type="STRING" id="65357.A0A024G7G2"/>
<evidence type="ECO:0000256" key="3">
    <source>
        <dbReference type="ARBA" id="ARBA00009466"/>
    </source>
</evidence>
<dbReference type="PANTHER" id="PTHR12596:SF1">
    <property type="entry name" value="EXPORTIN-4"/>
    <property type="match status" value="1"/>
</dbReference>
<dbReference type="GO" id="GO:0006611">
    <property type="term" value="P:protein export from nucleus"/>
    <property type="evidence" value="ECO:0007669"/>
    <property type="project" value="TreeGrafter"/>
</dbReference>
<dbReference type="OrthoDB" id="5548448at2759"/>
<evidence type="ECO:0000313" key="10">
    <source>
        <dbReference type="EMBL" id="CCI42693.1"/>
    </source>
</evidence>
<evidence type="ECO:0000256" key="4">
    <source>
        <dbReference type="ARBA" id="ARBA00022448"/>
    </source>
</evidence>
<gene>
    <name evidence="10" type="ORF">BN9_034770</name>
</gene>
<dbReference type="InterPro" id="IPR011989">
    <property type="entry name" value="ARM-like"/>
</dbReference>
<feature type="domain" description="Exportin-1 C-terminal" evidence="9">
    <location>
        <begin position="1015"/>
        <end position="1091"/>
    </location>
</feature>
<dbReference type="InParanoid" id="A0A024G7G2"/>
<organism evidence="10 11">
    <name type="scientific">Albugo candida</name>
    <dbReference type="NCBI Taxonomy" id="65357"/>
    <lineage>
        <taxon>Eukaryota</taxon>
        <taxon>Sar</taxon>
        <taxon>Stramenopiles</taxon>
        <taxon>Oomycota</taxon>
        <taxon>Peronosporomycetes</taxon>
        <taxon>Albuginales</taxon>
        <taxon>Albuginaceae</taxon>
        <taxon>Albugo</taxon>
    </lineage>
</organism>
<keyword evidence="6" id="KW-0653">Protein transport</keyword>
<dbReference type="InterPro" id="IPR044189">
    <property type="entry name" value="XPO4/7-like"/>
</dbReference>
<keyword evidence="11" id="KW-1185">Reference proteome</keyword>
<dbReference type="Pfam" id="PF08767">
    <property type="entry name" value="CRM1_C"/>
    <property type="match status" value="1"/>
</dbReference>
<keyword evidence="7" id="KW-0539">Nucleus</keyword>